<dbReference type="PANTHER" id="PTHR33164">
    <property type="entry name" value="TRANSCRIPTIONAL REGULATOR, MARR FAMILY"/>
    <property type="match status" value="1"/>
</dbReference>
<name>A0ABT6ZEP4_9MICO</name>
<dbReference type="InterPro" id="IPR055166">
    <property type="entry name" value="Transc_reg_Sar_Rot_HTH"/>
</dbReference>
<dbReference type="InterPro" id="IPR036388">
    <property type="entry name" value="WH-like_DNA-bd_sf"/>
</dbReference>
<dbReference type="PANTHER" id="PTHR33164:SF5">
    <property type="entry name" value="ORGANIC HYDROPEROXIDE RESISTANCE TRANSCRIPTIONAL REGULATOR"/>
    <property type="match status" value="1"/>
</dbReference>
<comment type="subcellular location">
    <subcellularLocation>
        <location evidence="1">Cytoplasm</location>
    </subcellularLocation>
</comment>
<feature type="domain" description="HTH marR-type" evidence="6">
    <location>
        <begin position="1"/>
        <end position="133"/>
    </location>
</feature>
<dbReference type="Gene3D" id="1.10.10.10">
    <property type="entry name" value="Winged helix-like DNA-binding domain superfamily/Winged helix DNA-binding domain"/>
    <property type="match status" value="1"/>
</dbReference>
<evidence type="ECO:0000313" key="7">
    <source>
        <dbReference type="EMBL" id="MDJ1114624.1"/>
    </source>
</evidence>
<protein>
    <submittedName>
        <fullName evidence="7">MarR family transcriptional regulator</fullName>
    </submittedName>
</protein>
<proteinExistence type="predicted"/>
<comment type="caution">
    <text evidence="7">The sequence shown here is derived from an EMBL/GenBank/DDBJ whole genome shotgun (WGS) entry which is preliminary data.</text>
</comment>
<keyword evidence="5" id="KW-0804">Transcription</keyword>
<evidence type="ECO:0000256" key="2">
    <source>
        <dbReference type="ARBA" id="ARBA00022490"/>
    </source>
</evidence>
<gene>
    <name evidence="7" type="ORF">QNI14_09175</name>
</gene>
<evidence type="ECO:0000256" key="5">
    <source>
        <dbReference type="ARBA" id="ARBA00023163"/>
    </source>
</evidence>
<evidence type="ECO:0000256" key="4">
    <source>
        <dbReference type="ARBA" id="ARBA00023125"/>
    </source>
</evidence>
<dbReference type="SUPFAM" id="SSF46785">
    <property type="entry name" value="Winged helix' DNA-binding domain"/>
    <property type="match status" value="1"/>
</dbReference>
<dbReference type="PROSITE" id="PS50995">
    <property type="entry name" value="HTH_MARR_2"/>
    <property type="match status" value="1"/>
</dbReference>
<dbReference type="Pfam" id="PF22381">
    <property type="entry name" value="Staph_reg_Sar_Rot"/>
    <property type="match status" value="1"/>
</dbReference>
<dbReference type="InterPro" id="IPR000835">
    <property type="entry name" value="HTH_MarR-typ"/>
</dbReference>
<dbReference type="InterPro" id="IPR039422">
    <property type="entry name" value="MarR/SlyA-like"/>
</dbReference>
<evidence type="ECO:0000256" key="3">
    <source>
        <dbReference type="ARBA" id="ARBA00023015"/>
    </source>
</evidence>
<dbReference type="InterPro" id="IPR036390">
    <property type="entry name" value="WH_DNA-bd_sf"/>
</dbReference>
<keyword evidence="2" id="KW-0963">Cytoplasm</keyword>
<evidence type="ECO:0000256" key="1">
    <source>
        <dbReference type="ARBA" id="ARBA00004496"/>
    </source>
</evidence>
<keyword evidence="8" id="KW-1185">Reference proteome</keyword>
<keyword evidence="3" id="KW-0805">Transcription regulation</keyword>
<dbReference type="SMART" id="SM00347">
    <property type="entry name" value="HTH_MARR"/>
    <property type="match status" value="1"/>
</dbReference>
<dbReference type="Proteomes" id="UP001321481">
    <property type="component" value="Unassembled WGS sequence"/>
</dbReference>
<organism evidence="7 8">
    <name type="scientific">Microbacterium dauci</name>
    <dbReference type="NCBI Taxonomy" id="3048008"/>
    <lineage>
        <taxon>Bacteria</taxon>
        <taxon>Bacillati</taxon>
        <taxon>Actinomycetota</taxon>
        <taxon>Actinomycetes</taxon>
        <taxon>Micrococcales</taxon>
        <taxon>Microbacteriaceae</taxon>
        <taxon>Microbacterium</taxon>
    </lineage>
</organism>
<reference evidence="7 8" key="1">
    <citation type="submission" date="2023-05" db="EMBL/GenBank/DDBJ databases">
        <title>Microbacterium dauci sp.nov., Isolated from Carrot Rhizosphere Soil.</title>
        <authorList>
            <person name="Xiao Z."/>
            <person name="Zheng J."/>
        </authorList>
    </citation>
    <scope>NUCLEOTIDE SEQUENCE [LARGE SCALE GENOMIC DNA]</scope>
    <source>
        <strain evidence="7 8">LX3-4</strain>
    </source>
</reference>
<evidence type="ECO:0000259" key="6">
    <source>
        <dbReference type="PROSITE" id="PS50995"/>
    </source>
</evidence>
<accession>A0ABT6ZEP4</accession>
<evidence type="ECO:0000313" key="8">
    <source>
        <dbReference type="Proteomes" id="UP001321481"/>
    </source>
</evidence>
<keyword evidence="4" id="KW-0238">DNA-binding</keyword>
<dbReference type="EMBL" id="JASJND010000006">
    <property type="protein sequence ID" value="MDJ1114624.1"/>
    <property type="molecule type" value="Genomic_DNA"/>
</dbReference>
<sequence length="145" mass="15919">MIDEMVCFGMYSASHAFAQAYRRVLAPWQLTYPQYLVLVALWDREPRSVKELGAELHLDSGTLSPLLRRLVARAFVTKTRRSGDDRVVEVALTAQGRALQAEMAGVAAEIAQCTGLTGDRAREMLAAVHEMTAALRQTAEAAASR</sequence>